<keyword evidence="1" id="KW-1133">Transmembrane helix</keyword>
<gene>
    <name evidence="2" type="ORF">GLOIN_2v1504252</name>
</gene>
<dbReference type="EMBL" id="AUPC02000009">
    <property type="protein sequence ID" value="POG81665.1"/>
    <property type="molecule type" value="Genomic_DNA"/>
</dbReference>
<comment type="caution">
    <text evidence="2">The sequence shown here is derived from an EMBL/GenBank/DDBJ whole genome shotgun (WGS) entry which is preliminary data.</text>
</comment>
<reference evidence="2 3" key="1">
    <citation type="journal article" date="2013" name="Proc. Natl. Acad. Sci. U.S.A.">
        <title>Genome of an arbuscular mycorrhizal fungus provides insight into the oldest plant symbiosis.</title>
        <authorList>
            <person name="Tisserant E."/>
            <person name="Malbreil M."/>
            <person name="Kuo A."/>
            <person name="Kohler A."/>
            <person name="Symeonidi A."/>
            <person name="Balestrini R."/>
            <person name="Charron P."/>
            <person name="Duensing N."/>
            <person name="Frei Dit Frey N."/>
            <person name="Gianinazzi-Pearson V."/>
            <person name="Gilbert L.B."/>
            <person name="Handa Y."/>
            <person name="Herr J.R."/>
            <person name="Hijri M."/>
            <person name="Koul R."/>
            <person name="Kawaguchi M."/>
            <person name="Krajinski F."/>
            <person name="Lammers P.J."/>
            <person name="Masclaux F.G."/>
            <person name="Murat C."/>
            <person name="Morin E."/>
            <person name="Ndikumana S."/>
            <person name="Pagni M."/>
            <person name="Petitpierre D."/>
            <person name="Requena N."/>
            <person name="Rosikiewicz P."/>
            <person name="Riley R."/>
            <person name="Saito K."/>
            <person name="San Clemente H."/>
            <person name="Shapiro H."/>
            <person name="van Tuinen D."/>
            <person name="Becard G."/>
            <person name="Bonfante P."/>
            <person name="Paszkowski U."/>
            <person name="Shachar-Hill Y.Y."/>
            <person name="Tuskan G.A."/>
            <person name="Young P.W."/>
            <person name="Sanders I.R."/>
            <person name="Henrissat B."/>
            <person name="Rensing S.A."/>
            <person name="Grigoriev I.V."/>
            <person name="Corradi N."/>
            <person name="Roux C."/>
            <person name="Martin F."/>
        </authorList>
    </citation>
    <scope>NUCLEOTIDE SEQUENCE [LARGE SCALE GENOMIC DNA]</scope>
    <source>
        <strain evidence="2 3">DAOM 197198</strain>
    </source>
</reference>
<evidence type="ECO:0000256" key="1">
    <source>
        <dbReference type="SAM" id="Phobius"/>
    </source>
</evidence>
<feature type="transmembrane region" description="Helical" evidence="1">
    <location>
        <begin position="32"/>
        <end position="50"/>
    </location>
</feature>
<evidence type="ECO:0000313" key="3">
    <source>
        <dbReference type="Proteomes" id="UP000018888"/>
    </source>
</evidence>
<sequence>MLFLLFLCSFTFPVNFYVFLSIGLLGMKLEMPRYMELYFRIFFFFMTAFLRKWN</sequence>
<evidence type="ECO:0000313" key="2">
    <source>
        <dbReference type="EMBL" id="POG81665.1"/>
    </source>
</evidence>
<name>A0A2P4QVK8_RHIID</name>
<proteinExistence type="predicted"/>
<keyword evidence="1" id="KW-0812">Transmembrane</keyword>
<reference evidence="2 3" key="2">
    <citation type="journal article" date="2018" name="New Phytol.">
        <title>High intraspecific genome diversity in the model arbuscular mycorrhizal symbiont Rhizophagus irregularis.</title>
        <authorList>
            <person name="Chen E.C.H."/>
            <person name="Morin E."/>
            <person name="Beaudet D."/>
            <person name="Noel J."/>
            <person name="Yildirir G."/>
            <person name="Ndikumana S."/>
            <person name="Charron P."/>
            <person name="St-Onge C."/>
            <person name="Giorgi J."/>
            <person name="Kruger M."/>
            <person name="Marton T."/>
            <person name="Ropars J."/>
            <person name="Grigoriev I.V."/>
            <person name="Hainaut M."/>
            <person name="Henrissat B."/>
            <person name="Roux C."/>
            <person name="Martin F."/>
            <person name="Corradi N."/>
        </authorList>
    </citation>
    <scope>NUCLEOTIDE SEQUENCE [LARGE SCALE GENOMIC DNA]</scope>
    <source>
        <strain evidence="2 3">DAOM 197198</strain>
    </source>
</reference>
<protein>
    <submittedName>
        <fullName evidence="2">Uncharacterized protein</fullName>
    </submittedName>
</protein>
<dbReference type="Proteomes" id="UP000018888">
    <property type="component" value="Unassembled WGS sequence"/>
</dbReference>
<dbReference type="AlphaFoldDB" id="A0A2P4QVK8"/>
<organism evidence="2 3">
    <name type="scientific">Rhizophagus irregularis (strain DAOM 181602 / DAOM 197198 / MUCL 43194)</name>
    <name type="common">Arbuscular mycorrhizal fungus</name>
    <name type="synonym">Glomus intraradices</name>
    <dbReference type="NCBI Taxonomy" id="747089"/>
    <lineage>
        <taxon>Eukaryota</taxon>
        <taxon>Fungi</taxon>
        <taxon>Fungi incertae sedis</taxon>
        <taxon>Mucoromycota</taxon>
        <taxon>Glomeromycotina</taxon>
        <taxon>Glomeromycetes</taxon>
        <taxon>Glomerales</taxon>
        <taxon>Glomeraceae</taxon>
        <taxon>Rhizophagus</taxon>
    </lineage>
</organism>
<keyword evidence="1" id="KW-0472">Membrane</keyword>
<accession>A0A2P4QVK8</accession>
<keyword evidence="3" id="KW-1185">Reference proteome</keyword>